<protein>
    <submittedName>
        <fullName evidence="5">AAA_6 domain-containing protein</fullName>
    </submittedName>
</protein>
<dbReference type="STRING" id="6216.A0A0R3SES7"/>
<dbReference type="GO" id="GO:0048812">
    <property type="term" value="P:neuron projection morphogenesis"/>
    <property type="evidence" value="ECO:0007669"/>
    <property type="project" value="TreeGrafter"/>
</dbReference>
<gene>
    <name evidence="3" type="ORF">HDID_LOCUS3292</name>
</gene>
<evidence type="ECO:0000313" key="3">
    <source>
        <dbReference type="EMBL" id="VDL30121.1"/>
    </source>
</evidence>
<name>A0A0R3SES7_HYMDI</name>
<dbReference type="PANTHER" id="PTHR12093:SF10">
    <property type="entry name" value="MEMBRANE-ASSOCIATED PROTEIN HEM"/>
    <property type="match status" value="1"/>
</dbReference>
<dbReference type="Pfam" id="PF09735">
    <property type="entry name" value="Nckap1"/>
    <property type="match status" value="1"/>
</dbReference>
<feature type="region of interest" description="Disordered" evidence="2">
    <location>
        <begin position="44"/>
        <end position="63"/>
    </location>
</feature>
<evidence type="ECO:0000256" key="1">
    <source>
        <dbReference type="ARBA" id="ARBA00037947"/>
    </source>
</evidence>
<dbReference type="Proteomes" id="UP000274504">
    <property type="component" value="Unassembled WGS sequence"/>
</dbReference>
<evidence type="ECO:0000313" key="4">
    <source>
        <dbReference type="Proteomes" id="UP000274504"/>
    </source>
</evidence>
<dbReference type="GO" id="GO:0030866">
    <property type="term" value="P:cortical actin cytoskeleton organization"/>
    <property type="evidence" value="ECO:0007669"/>
    <property type="project" value="TreeGrafter"/>
</dbReference>
<dbReference type="PANTHER" id="PTHR12093">
    <property type="entry name" value="NCK-ASSOCIATED PROTEIN 1"/>
    <property type="match status" value="1"/>
</dbReference>
<evidence type="ECO:0000313" key="5">
    <source>
        <dbReference type="WBParaSite" id="HDID_0000329401-mRNA-1"/>
    </source>
</evidence>
<feature type="region of interest" description="Disordered" evidence="2">
    <location>
        <begin position="110"/>
        <end position="141"/>
    </location>
</feature>
<proteinExistence type="inferred from homology"/>
<sequence>MFSVLSPGDLEERSTEFLALASSNLLRLGLESCSSLVSAAEISGAAENSSSRHNNNSTNTNSGNRDSVYLLFDEIVRLSPVLTANLQEACFPYALIRSAYSHLANANSRLQHQHHHGNVRSNIPPMSGHHVDGSSSSQYHP</sequence>
<dbReference type="AlphaFoldDB" id="A0A0R3SES7"/>
<reference evidence="5" key="1">
    <citation type="submission" date="2017-02" db="UniProtKB">
        <authorList>
            <consortium name="WormBaseParasite"/>
        </authorList>
    </citation>
    <scope>IDENTIFICATION</scope>
</reference>
<organism evidence="5">
    <name type="scientific">Hymenolepis diminuta</name>
    <name type="common">Rat tapeworm</name>
    <dbReference type="NCBI Taxonomy" id="6216"/>
    <lineage>
        <taxon>Eukaryota</taxon>
        <taxon>Metazoa</taxon>
        <taxon>Spiralia</taxon>
        <taxon>Lophotrochozoa</taxon>
        <taxon>Platyhelminthes</taxon>
        <taxon>Cestoda</taxon>
        <taxon>Eucestoda</taxon>
        <taxon>Cyclophyllidea</taxon>
        <taxon>Hymenolepididae</taxon>
        <taxon>Hymenolepis</taxon>
    </lineage>
</organism>
<dbReference type="WBParaSite" id="HDID_0000329401-mRNA-1">
    <property type="protein sequence ID" value="HDID_0000329401-mRNA-1"/>
    <property type="gene ID" value="HDID_0000329401"/>
</dbReference>
<dbReference type="OrthoDB" id="548214at2759"/>
<dbReference type="GO" id="GO:0016477">
    <property type="term" value="P:cell migration"/>
    <property type="evidence" value="ECO:0007669"/>
    <property type="project" value="TreeGrafter"/>
</dbReference>
<dbReference type="GO" id="GO:0031209">
    <property type="term" value="C:SCAR complex"/>
    <property type="evidence" value="ECO:0007669"/>
    <property type="project" value="TreeGrafter"/>
</dbReference>
<dbReference type="GO" id="GO:0030031">
    <property type="term" value="P:cell projection assembly"/>
    <property type="evidence" value="ECO:0007669"/>
    <property type="project" value="TreeGrafter"/>
</dbReference>
<dbReference type="InterPro" id="IPR019137">
    <property type="entry name" value="Nck-associated_protein-1"/>
</dbReference>
<accession>A0A0R3SES7</accession>
<evidence type="ECO:0000256" key="2">
    <source>
        <dbReference type="SAM" id="MobiDB-lite"/>
    </source>
</evidence>
<reference evidence="3 4" key="2">
    <citation type="submission" date="2018-11" db="EMBL/GenBank/DDBJ databases">
        <authorList>
            <consortium name="Pathogen Informatics"/>
        </authorList>
    </citation>
    <scope>NUCLEOTIDE SEQUENCE [LARGE SCALE GENOMIC DNA]</scope>
</reference>
<comment type="similarity">
    <text evidence="1">Belongs to the HEM-1/HEM-2 family.</text>
</comment>
<dbReference type="EMBL" id="UYSG01000967">
    <property type="protein sequence ID" value="VDL30121.1"/>
    <property type="molecule type" value="Genomic_DNA"/>
</dbReference>
<feature type="compositionally biased region" description="Low complexity" evidence="2">
    <location>
        <begin position="48"/>
        <end position="63"/>
    </location>
</feature>